<dbReference type="InterPro" id="IPR024473">
    <property type="entry name" value="Transposases_IS4_N"/>
</dbReference>
<gene>
    <name evidence="3" type="ORF">L0F81_27755</name>
</gene>
<organism evidence="3 4">
    <name type="scientific">Streptomyces tricolor</name>
    <dbReference type="NCBI Taxonomy" id="68277"/>
    <lineage>
        <taxon>Bacteria</taxon>
        <taxon>Bacillati</taxon>
        <taxon>Actinomycetota</taxon>
        <taxon>Actinomycetes</taxon>
        <taxon>Kitasatosporales</taxon>
        <taxon>Streptomycetaceae</taxon>
        <taxon>Streptomyces</taxon>
        <taxon>Streptomyces violaceoruber group</taxon>
    </lineage>
</organism>
<feature type="domain" description="Transposase IS4 N-terminal" evidence="2">
    <location>
        <begin position="1"/>
        <end position="62"/>
    </location>
</feature>
<accession>A0ABS9JN74</accession>
<proteinExistence type="predicted"/>
<evidence type="ECO:0000259" key="2">
    <source>
        <dbReference type="Pfam" id="PF13006"/>
    </source>
</evidence>
<evidence type="ECO:0000313" key="3">
    <source>
        <dbReference type="EMBL" id="MCG0067014.1"/>
    </source>
</evidence>
<feature type="region of interest" description="Disordered" evidence="1">
    <location>
        <begin position="77"/>
        <end position="97"/>
    </location>
</feature>
<evidence type="ECO:0000256" key="1">
    <source>
        <dbReference type="SAM" id="MobiDB-lite"/>
    </source>
</evidence>
<reference evidence="3 4" key="1">
    <citation type="submission" date="2022-01" db="EMBL/GenBank/DDBJ databases">
        <title>Draft Genome Sequences of Seven Type Strains of the Genus Streptomyces.</title>
        <authorList>
            <person name="Aziz S."/>
            <person name="Coretto E."/>
            <person name="Chronakova A."/>
            <person name="Sproer C."/>
            <person name="Huber K."/>
            <person name="Nouioui I."/>
            <person name="Gross H."/>
        </authorList>
    </citation>
    <scope>NUCLEOTIDE SEQUENCE [LARGE SCALE GENOMIC DNA]</scope>
    <source>
        <strain evidence="3 4">DSM 41685</strain>
    </source>
</reference>
<sequence>MPARLVVHFVLALCLFARESYEEVLRVLTSGIPGSRALARVIRSSLCRARARLGEDVPETVFRQVAGPPYCAAVRRRPGAGERGRRGAARAVPPTSW</sequence>
<dbReference type="Pfam" id="PF13006">
    <property type="entry name" value="Nterm_IS4"/>
    <property type="match status" value="1"/>
</dbReference>
<dbReference type="EMBL" id="JAKKZF010000134">
    <property type="protein sequence ID" value="MCG0067014.1"/>
    <property type="molecule type" value="Genomic_DNA"/>
</dbReference>
<dbReference type="Proteomes" id="UP001299012">
    <property type="component" value="Unassembled WGS sequence"/>
</dbReference>
<protein>
    <submittedName>
        <fullName evidence="3">Transposase domain-containing protein</fullName>
    </submittedName>
</protein>
<comment type="caution">
    <text evidence="3">The sequence shown here is derived from an EMBL/GenBank/DDBJ whole genome shotgun (WGS) entry which is preliminary data.</text>
</comment>
<dbReference type="RefSeq" id="WP_086701022.1">
    <property type="nucleotide sequence ID" value="NZ_JAKKZF010000134.1"/>
</dbReference>
<evidence type="ECO:0000313" key="4">
    <source>
        <dbReference type="Proteomes" id="UP001299012"/>
    </source>
</evidence>
<keyword evidence="4" id="KW-1185">Reference proteome</keyword>
<name>A0ABS9JN74_9ACTN</name>